<dbReference type="KEGG" id="mng:MNEG_11871"/>
<organism evidence="1 2">
    <name type="scientific">Monoraphidium neglectum</name>
    <dbReference type="NCBI Taxonomy" id="145388"/>
    <lineage>
        <taxon>Eukaryota</taxon>
        <taxon>Viridiplantae</taxon>
        <taxon>Chlorophyta</taxon>
        <taxon>core chlorophytes</taxon>
        <taxon>Chlorophyceae</taxon>
        <taxon>CS clade</taxon>
        <taxon>Sphaeropleales</taxon>
        <taxon>Selenastraceae</taxon>
        <taxon>Monoraphidium</taxon>
    </lineage>
</organism>
<proteinExistence type="predicted"/>
<accession>A0A0D2LXD5</accession>
<dbReference type="AlphaFoldDB" id="A0A0D2LXD5"/>
<dbReference type="Proteomes" id="UP000054498">
    <property type="component" value="Unassembled WGS sequence"/>
</dbReference>
<gene>
    <name evidence="1" type="ORF">MNEG_11871</name>
</gene>
<dbReference type="EMBL" id="KK103165">
    <property type="protein sequence ID" value="KIY96089.1"/>
    <property type="molecule type" value="Genomic_DNA"/>
</dbReference>
<name>A0A0D2LXD5_9CHLO</name>
<keyword evidence="2" id="KW-1185">Reference proteome</keyword>
<dbReference type="RefSeq" id="XP_013895109.1">
    <property type="nucleotide sequence ID" value="XM_014039655.1"/>
</dbReference>
<evidence type="ECO:0000313" key="1">
    <source>
        <dbReference type="EMBL" id="KIY96089.1"/>
    </source>
</evidence>
<sequence length="77" mass="7514">MAALPWLAAAAVGLASGGAADRLIRGGAPALAVRRAFQCASFLGCATSALPLALAGAPSLPLAVGCLCANLAFYSVR</sequence>
<reference evidence="1 2" key="1">
    <citation type="journal article" date="2013" name="BMC Genomics">
        <title>Reconstruction of the lipid metabolism for the microalga Monoraphidium neglectum from its genome sequence reveals characteristics suitable for biofuel production.</title>
        <authorList>
            <person name="Bogen C."/>
            <person name="Al-Dilaimi A."/>
            <person name="Albersmeier A."/>
            <person name="Wichmann J."/>
            <person name="Grundmann M."/>
            <person name="Rupp O."/>
            <person name="Lauersen K.J."/>
            <person name="Blifernez-Klassen O."/>
            <person name="Kalinowski J."/>
            <person name="Goesmann A."/>
            <person name="Mussgnug J.H."/>
            <person name="Kruse O."/>
        </authorList>
    </citation>
    <scope>NUCLEOTIDE SEQUENCE [LARGE SCALE GENOMIC DNA]</scope>
    <source>
        <strain evidence="1 2">SAG 48.87</strain>
    </source>
</reference>
<evidence type="ECO:0000313" key="2">
    <source>
        <dbReference type="Proteomes" id="UP000054498"/>
    </source>
</evidence>
<protein>
    <submittedName>
        <fullName evidence="1">Uncharacterized protein</fullName>
    </submittedName>
</protein>
<dbReference type="GeneID" id="25729177"/>